<evidence type="ECO:0000313" key="15">
    <source>
        <dbReference type="Proteomes" id="UP000093309"/>
    </source>
</evidence>
<dbReference type="Proteomes" id="UP000093309">
    <property type="component" value="Unassembled WGS sequence"/>
</dbReference>
<evidence type="ECO:0000313" key="14">
    <source>
        <dbReference type="EMBL" id="OCT15487.1"/>
    </source>
</evidence>
<evidence type="ECO:0000256" key="3">
    <source>
        <dbReference type="ARBA" id="ARBA00009983"/>
    </source>
</evidence>
<dbReference type="InterPro" id="IPR017850">
    <property type="entry name" value="Alkaline_phosphatase_core_sf"/>
</dbReference>
<dbReference type="InterPro" id="IPR012160">
    <property type="entry name" value="LtaS-like"/>
</dbReference>
<dbReference type="AlphaFoldDB" id="A0A1C1A4J5"/>
<evidence type="ECO:0000256" key="12">
    <source>
        <dbReference type="SAM" id="Phobius"/>
    </source>
</evidence>
<feature type="transmembrane region" description="Helical" evidence="12">
    <location>
        <begin position="15"/>
        <end position="34"/>
    </location>
</feature>
<dbReference type="InterPro" id="IPR050448">
    <property type="entry name" value="OpgB/LTA_synthase_biosynth"/>
</dbReference>
<dbReference type="CDD" id="cd16015">
    <property type="entry name" value="LTA_synthase"/>
    <property type="match status" value="1"/>
</dbReference>
<dbReference type="STRING" id="512399.A8709_15540"/>
<comment type="similarity">
    <text evidence="3 8">Belongs to the LTA synthase family.</text>
</comment>
<protein>
    <submittedName>
        <fullName evidence="14">Sulfatase</fullName>
    </submittedName>
</protein>
<feature type="binding site" evidence="11">
    <location>
        <position position="241"/>
    </location>
    <ligand>
        <name>Mn(2+)</name>
        <dbReference type="ChEBI" id="CHEBI:29035"/>
    </ligand>
</feature>
<comment type="pathway">
    <text evidence="2">Cell wall biogenesis; lipoteichoic acid biosynthesis.</text>
</comment>
<feature type="transmembrane region" description="Helical" evidence="12">
    <location>
        <begin position="40"/>
        <end position="61"/>
    </location>
</feature>
<evidence type="ECO:0000256" key="8">
    <source>
        <dbReference type="PIRNR" id="PIRNR005091"/>
    </source>
</evidence>
<feature type="transmembrane region" description="Helical" evidence="12">
    <location>
        <begin position="68"/>
        <end position="87"/>
    </location>
</feature>
<feature type="binding site" evidence="11">
    <location>
        <position position="460"/>
    </location>
    <ligand>
        <name>Mn(2+)</name>
        <dbReference type="ChEBI" id="CHEBI:29035"/>
    </ligand>
</feature>
<feature type="transmembrane region" description="Helical" evidence="12">
    <location>
        <begin position="148"/>
        <end position="168"/>
    </location>
</feature>
<feature type="binding site" evidence="11">
    <location>
        <position position="459"/>
    </location>
    <ligand>
        <name>Mn(2+)</name>
        <dbReference type="ChEBI" id="CHEBI:29035"/>
    </ligand>
</feature>
<sequence>MKGALCVLARLNHRFFLFPLFIVIKIYMAWMILFETGPSARILLTEIPAILITYCIVEYFVKKHKIAWYLAVDLIITILFFSLVIYYKHFGVIATYHVLTQAKQVGAVQKSIFSVIEPQYFLFFLDIVVIGFFAFFRKKQPRVWKPISFKIVTSVACFSLLLCAISVIPNRGSFNENVKASKMGILNYEMYNLLSQKKEEIISADLITQPAIDALKNKITAEQPALQGAAEGKNLIIIQMESLQNFLIGMNIDGKEVTPNLNKLAQSNYYFPKFYQQIGQGNTSDAEFMINTSYYVPPDGPATQVYGKKNLPSLPKLLEEQGYTTMNFHTNEVGFWNRDDLYKAIGFDTYYDKQFFKDEDAFFYGSSDEVLYRKTAEELANYQSKGTPFYAHIISMSSHNPFTIPEEKYKMTLPERYEGTFVGDYIRAENYADYSLGLFIDDLKARGIWENSVVVVYGDHRGLPLFSLKADDKALMQEALGHEYAEKELINIPLIIAADGVTSPKVQTQLGGQVDVLPTVANLLGVSLTDYMHFGQDLLNQTSYNLLPQRYYLPTGSFVNSEELFMSGSGFDDGNYYTLAGNAHDHQSATEDEFNRALKLLQLSDSYVSQLPDRLEED</sequence>
<evidence type="ECO:0000256" key="7">
    <source>
        <dbReference type="ARBA" id="ARBA00023136"/>
    </source>
</evidence>
<evidence type="ECO:0000256" key="6">
    <source>
        <dbReference type="ARBA" id="ARBA00022989"/>
    </source>
</evidence>
<evidence type="ECO:0000256" key="2">
    <source>
        <dbReference type="ARBA" id="ARBA00004936"/>
    </source>
</evidence>
<keyword evidence="6 12" id="KW-1133">Transmembrane helix</keyword>
<organism evidence="14 15">
    <name type="scientific">Paenibacillus pectinilyticus</name>
    <dbReference type="NCBI Taxonomy" id="512399"/>
    <lineage>
        <taxon>Bacteria</taxon>
        <taxon>Bacillati</taxon>
        <taxon>Bacillota</taxon>
        <taxon>Bacilli</taxon>
        <taxon>Bacillales</taxon>
        <taxon>Paenibacillaceae</taxon>
        <taxon>Paenibacillus</taxon>
    </lineage>
</organism>
<keyword evidence="10" id="KW-0464">Manganese</keyword>
<dbReference type="PANTHER" id="PTHR47371">
    <property type="entry name" value="LIPOTEICHOIC ACID SYNTHASE"/>
    <property type="match status" value="1"/>
</dbReference>
<proteinExistence type="inferred from homology"/>
<feature type="active site" evidence="9">
    <location>
        <position position="283"/>
    </location>
</feature>
<evidence type="ECO:0000256" key="4">
    <source>
        <dbReference type="ARBA" id="ARBA00022475"/>
    </source>
</evidence>
<evidence type="ECO:0000256" key="9">
    <source>
        <dbReference type="PIRSR" id="PIRSR005091-1"/>
    </source>
</evidence>
<evidence type="ECO:0000256" key="5">
    <source>
        <dbReference type="ARBA" id="ARBA00022692"/>
    </source>
</evidence>
<comment type="caution">
    <text evidence="14">The sequence shown here is derived from an EMBL/GenBank/DDBJ whole genome shotgun (WGS) entry which is preliminary data.</text>
</comment>
<keyword evidence="4 8" id="KW-1003">Cell membrane</keyword>
<evidence type="ECO:0000256" key="1">
    <source>
        <dbReference type="ARBA" id="ARBA00004651"/>
    </source>
</evidence>
<keyword evidence="15" id="KW-1185">Reference proteome</keyword>
<accession>A0A1C1A4J5</accession>
<dbReference type="Gene3D" id="3.40.720.10">
    <property type="entry name" value="Alkaline Phosphatase, subunit A"/>
    <property type="match status" value="1"/>
</dbReference>
<keyword evidence="10" id="KW-0479">Metal-binding</keyword>
<comment type="subcellular location">
    <subcellularLocation>
        <location evidence="1">Cell membrane</location>
        <topology evidence="1">Multi-pass membrane protein</topology>
    </subcellularLocation>
</comment>
<keyword evidence="7 8" id="KW-0472">Membrane</keyword>
<dbReference type="Pfam" id="PF00884">
    <property type="entry name" value="Sulfatase"/>
    <property type="match status" value="1"/>
</dbReference>
<dbReference type="Gene3D" id="3.30.1120.170">
    <property type="match status" value="1"/>
</dbReference>
<dbReference type="PANTHER" id="PTHR47371:SF3">
    <property type="entry name" value="PHOSPHOGLYCEROL TRANSFERASE I"/>
    <property type="match status" value="1"/>
</dbReference>
<dbReference type="SUPFAM" id="SSF53649">
    <property type="entry name" value="Alkaline phosphatase-like"/>
    <property type="match status" value="1"/>
</dbReference>
<evidence type="ECO:0000256" key="10">
    <source>
        <dbReference type="PIRSR" id="PIRSR005091-2"/>
    </source>
</evidence>
<dbReference type="InterPro" id="IPR000917">
    <property type="entry name" value="Sulfatase_N"/>
</dbReference>
<feature type="binding site" evidence="10">
    <location>
        <position position="399"/>
    </location>
    <ligand>
        <name>substrate</name>
    </ligand>
</feature>
<feature type="transmembrane region" description="Helical" evidence="12">
    <location>
        <begin position="120"/>
        <end position="136"/>
    </location>
</feature>
<feature type="binding site" evidence="11">
    <location>
        <position position="283"/>
    </location>
    <ligand>
        <name>Mn(2+)</name>
        <dbReference type="ChEBI" id="CHEBI:29035"/>
    </ligand>
</feature>
<name>A0A1C1A4J5_9BACL</name>
<dbReference type="GO" id="GO:0046872">
    <property type="term" value="F:metal ion binding"/>
    <property type="evidence" value="ECO:0007669"/>
    <property type="project" value="UniProtKB-KW"/>
</dbReference>
<evidence type="ECO:0000256" key="11">
    <source>
        <dbReference type="PIRSR" id="PIRSR005091-3"/>
    </source>
</evidence>
<dbReference type="PIRSF" id="PIRSF005091">
    <property type="entry name" value="Mmb_sulf_HI1246"/>
    <property type="match status" value="1"/>
</dbReference>
<keyword evidence="5 12" id="KW-0812">Transmembrane</keyword>
<evidence type="ECO:0000259" key="13">
    <source>
        <dbReference type="Pfam" id="PF00884"/>
    </source>
</evidence>
<dbReference type="GO" id="GO:0005886">
    <property type="term" value="C:plasma membrane"/>
    <property type="evidence" value="ECO:0007669"/>
    <property type="project" value="UniProtKB-SubCell"/>
</dbReference>
<feature type="domain" description="Sulfatase N-terminal" evidence="13">
    <location>
        <begin position="233"/>
        <end position="526"/>
    </location>
</feature>
<gene>
    <name evidence="14" type="ORF">A8709_15540</name>
</gene>
<dbReference type="EMBL" id="LYPC01000014">
    <property type="protein sequence ID" value="OCT15487.1"/>
    <property type="molecule type" value="Genomic_DNA"/>
</dbReference>
<reference evidence="15" key="1">
    <citation type="submission" date="2016-05" db="EMBL/GenBank/DDBJ databases">
        <title>Paenibacillus oryzae. sp. nov., isolated from the rice root.</title>
        <authorList>
            <person name="Zhang J."/>
            <person name="Zhang X."/>
        </authorList>
    </citation>
    <scope>NUCLEOTIDE SEQUENCE [LARGE SCALE GENOMIC DNA]</scope>
    <source>
        <strain evidence="15">KCTC13222</strain>
    </source>
</reference>